<dbReference type="AlphaFoldDB" id="F4LRS7"/>
<feature type="transmembrane region" description="Helical" evidence="9">
    <location>
        <begin position="190"/>
        <end position="212"/>
    </location>
</feature>
<feature type="transmembrane region" description="Helical" evidence="9">
    <location>
        <begin position="233"/>
        <end position="254"/>
    </location>
</feature>
<evidence type="ECO:0000313" key="11">
    <source>
        <dbReference type="EMBL" id="CCP25810.1"/>
    </source>
</evidence>
<evidence type="ECO:0000256" key="8">
    <source>
        <dbReference type="ARBA" id="ARBA00038435"/>
    </source>
</evidence>
<keyword evidence="2" id="KW-0813">Transport</keyword>
<keyword evidence="4" id="KW-1003">Cell membrane</keyword>
<comment type="subcellular location">
    <subcellularLocation>
        <location evidence="1">Cell membrane</location>
        <topology evidence="1">Multi-pass membrane protein</topology>
    </subcellularLocation>
</comment>
<dbReference type="InterPro" id="IPR018461">
    <property type="entry name" value="Na/H_Antiport_NhaC-like_C"/>
</dbReference>
<dbReference type="KEGG" id="tae:TepiRe1_1094"/>
<feature type="transmembrane region" description="Helical" evidence="9">
    <location>
        <begin position="35"/>
        <end position="53"/>
    </location>
</feature>
<evidence type="ECO:0000313" key="12">
    <source>
        <dbReference type="Proteomes" id="UP000010802"/>
    </source>
</evidence>
<evidence type="ECO:0000259" key="10">
    <source>
        <dbReference type="Pfam" id="PF03553"/>
    </source>
</evidence>
<accession>L0RXV1</accession>
<reference evidence="12" key="1">
    <citation type="journal article" date="2013" name="Genome Announc.">
        <title>First genome sequence of a syntrophic acetate-oxidizing bacterium, Tepidanaerobacter acetatoxydans strain Re1.</title>
        <authorList>
            <person name="Manzoor S."/>
            <person name="Bongcam-Rudloff E."/>
            <person name="Schnurer A."/>
            <person name="Muller B."/>
        </authorList>
    </citation>
    <scope>NUCLEOTIDE SEQUENCE [LARGE SCALE GENOMIC DNA]</scope>
    <source>
        <strain evidence="12">Re1</strain>
    </source>
</reference>
<dbReference type="Pfam" id="PF03553">
    <property type="entry name" value="Na_H_antiporter"/>
    <property type="match status" value="1"/>
</dbReference>
<feature type="transmembrane region" description="Helical" evidence="9">
    <location>
        <begin position="310"/>
        <end position="328"/>
    </location>
</feature>
<accession>F4LRS7</accession>
<dbReference type="Proteomes" id="UP000010802">
    <property type="component" value="Chromosome"/>
</dbReference>
<feature type="transmembrane region" description="Helical" evidence="9">
    <location>
        <begin position="349"/>
        <end position="366"/>
    </location>
</feature>
<dbReference type="GO" id="GO:0015297">
    <property type="term" value="F:antiporter activity"/>
    <property type="evidence" value="ECO:0007669"/>
    <property type="project" value="UniProtKB-KW"/>
</dbReference>
<protein>
    <submittedName>
        <fullName evidence="11">Na+/H+ antiporter NhaC</fullName>
    </submittedName>
</protein>
<dbReference type="RefSeq" id="WP_013778068.1">
    <property type="nucleotide sequence ID" value="NC_015519.1"/>
</dbReference>
<evidence type="ECO:0000256" key="5">
    <source>
        <dbReference type="ARBA" id="ARBA00022692"/>
    </source>
</evidence>
<dbReference type="InterPro" id="IPR052180">
    <property type="entry name" value="NhaC_Na-H+_Antiporter"/>
</dbReference>
<keyword evidence="7 9" id="KW-0472">Membrane</keyword>
<evidence type="ECO:0000256" key="7">
    <source>
        <dbReference type="ARBA" id="ARBA00023136"/>
    </source>
</evidence>
<keyword evidence="6 9" id="KW-1133">Transmembrane helix</keyword>
<feature type="transmembrane region" description="Helical" evidence="9">
    <location>
        <begin position="7"/>
        <end position="29"/>
    </location>
</feature>
<proteinExistence type="inferred from homology"/>
<dbReference type="KEGG" id="tep:TepRe1_0997"/>
<dbReference type="GO" id="GO:0005886">
    <property type="term" value="C:plasma membrane"/>
    <property type="evidence" value="ECO:0007669"/>
    <property type="project" value="UniProtKB-SubCell"/>
</dbReference>
<keyword evidence="5 9" id="KW-0812">Transmembrane</keyword>
<evidence type="ECO:0000256" key="6">
    <source>
        <dbReference type="ARBA" id="ARBA00022989"/>
    </source>
</evidence>
<organism evidence="11 12">
    <name type="scientific">Tepidanaerobacter acetatoxydans (strain DSM 21804 / JCM 16047 / Re1)</name>
    <dbReference type="NCBI Taxonomy" id="1209989"/>
    <lineage>
        <taxon>Bacteria</taxon>
        <taxon>Bacillati</taxon>
        <taxon>Bacillota</taxon>
        <taxon>Clostridia</taxon>
        <taxon>Thermosediminibacterales</taxon>
        <taxon>Tepidanaerobacteraceae</taxon>
        <taxon>Tepidanaerobacter</taxon>
    </lineage>
</organism>
<evidence type="ECO:0000256" key="4">
    <source>
        <dbReference type="ARBA" id="ARBA00022475"/>
    </source>
</evidence>
<evidence type="ECO:0000256" key="1">
    <source>
        <dbReference type="ARBA" id="ARBA00004651"/>
    </source>
</evidence>
<keyword evidence="12" id="KW-1185">Reference proteome</keyword>
<dbReference type="OrthoDB" id="9762978at2"/>
<dbReference type="PANTHER" id="PTHR33451:SF3">
    <property type="entry name" value="MALATE-2H(+)_NA(+)-LACTATE ANTIPORTER"/>
    <property type="match status" value="1"/>
</dbReference>
<dbReference type="NCBIfam" id="TIGR00931">
    <property type="entry name" value="antiport_nhaC"/>
    <property type="match status" value="1"/>
</dbReference>
<evidence type="ECO:0000256" key="2">
    <source>
        <dbReference type="ARBA" id="ARBA00022448"/>
    </source>
</evidence>
<feature type="transmembrane region" description="Helical" evidence="9">
    <location>
        <begin position="144"/>
        <end position="162"/>
    </location>
</feature>
<dbReference type="InterPro" id="IPR004770">
    <property type="entry name" value="Na/H_antiport_NhaC"/>
</dbReference>
<dbReference type="HOGENOM" id="CLU_033405_1_0_9"/>
<feature type="transmembrane region" description="Helical" evidence="9">
    <location>
        <begin position="107"/>
        <end position="137"/>
    </location>
</feature>
<dbReference type="PANTHER" id="PTHR33451">
    <property type="entry name" value="MALATE-2H(+)/NA(+)-LACTATE ANTIPORTER"/>
    <property type="match status" value="1"/>
</dbReference>
<feature type="domain" description="Na+/H+ antiporter NhaC-like C-terminal" evidence="10">
    <location>
        <begin position="158"/>
        <end position="451"/>
    </location>
</feature>
<evidence type="ECO:0000256" key="3">
    <source>
        <dbReference type="ARBA" id="ARBA00022449"/>
    </source>
</evidence>
<name>F4LRS7_TEPAE</name>
<comment type="similarity">
    <text evidence="8">Belongs to the NhaC Na(+)/H(+) (TC 2.A.35) antiporter family.</text>
</comment>
<feature type="transmembrane region" description="Helical" evidence="9">
    <location>
        <begin position="65"/>
        <end position="87"/>
    </location>
</feature>
<evidence type="ECO:0000256" key="9">
    <source>
        <dbReference type="SAM" id="Phobius"/>
    </source>
</evidence>
<dbReference type="PATRIC" id="fig|1209989.3.peg.1201"/>
<dbReference type="eggNOG" id="COG1757">
    <property type="taxonomic scope" value="Bacteria"/>
</dbReference>
<dbReference type="EMBL" id="HF563609">
    <property type="protein sequence ID" value="CCP25810.1"/>
    <property type="molecule type" value="Genomic_DNA"/>
</dbReference>
<sequence length="459" mass="48695">MAKRKPYFYEAFISIAGLIIIMGISLVKFNADPHIPMLLGSAIAGVVAVKVGYDWKYIEQGMIEGITQALQSIIILTIIGVLIGVWIQAGVVPSMIYYGFNILSPKIFLLGALLICSITSLATGTSWGTVGTVGIALMGIGQGLGIPAPVAAGAIISGAYFGDKMSPLSDTTNLAPAVAGTDVFTHVRHMLYTTGVTYVIVIILYLVLGFKFGSGEMTFSTINEIKEGLEAQFFISPLLLIPPLVVITCVALKAPAIPSITFGVILGAVEAAIFQKADLGMIITAGYSGYVSETGSQLIDELLTAGGMTAMMYSVSLTIAAMMFGGILEKTGQMEALMKPVLKRLKSDGSLIAATIASCVATNMMLPEQYISIVVPGRMYADAYRERGLHPKNLSRALEDGGTITSVLVPWNTCGAFMKSILGISAVAYGPWAFLNYINPIVSIIYGFTGFTIEKIDKT</sequence>
<gene>
    <name evidence="11" type="ordered locus">TEPIRE1_1094</name>
</gene>
<keyword evidence="3" id="KW-0050">Antiport</keyword>